<name>A0A9X4MSN6_STRSU</name>
<dbReference type="AlphaFoldDB" id="A0A9X4MSN6"/>
<reference evidence="1" key="1">
    <citation type="submission" date="2022-07" db="EMBL/GenBank/DDBJ databases">
        <title>Whole Genome Sequencing of Streptococcus suis.</title>
        <authorList>
            <person name="Dai X."/>
            <person name="Huang J."/>
            <person name="Wang L."/>
        </authorList>
    </citation>
    <scope>NUCLEOTIDE SEQUENCE</scope>
    <source>
        <strain evidence="1">SFB2</strain>
    </source>
</reference>
<accession>A0A9X4MSN6</accession>
<evidence type="ECO:0000313" key="1">
    <source>
        <dbReference type="EMBL" id="MDG4511999.1"/>
    </source>
</evidence>
<proteinExistence type="predicted"/>
<dbReference type="EMBL" id="JANFML010000008">
    <property type="protein sequence ID" value="MDG4511999.1"/>
    <property type="molecule type" value="Genomic_DNA"/>
</dbReference>
<gene>
    <name evidence="1" type="ORF">NOL15_03905</name>
</gene>
<sequence>MGKIMSKDLFFDDSKYRFDDGKVEHFSPNVVLNGYKGDKGSRIEPAFLGGYKAIRRDGHVDKARI</sequence>
<dbReference type="Proteomes" id="UP001152879">
    <property type="component" value="Unassembled WGS sequence"/>
</dbReference>
<evidence type="ECO:0000313" key="2">
    <source>
        <dbReference type="Proteomes" id="UP001152879"/>
    </source>
</evidence>
<protein>
    <submittedName>
        <fullName evidence="1">Uncharacterized protein</fullName>
    </submittedName>
</protein>
<organism evidence="1 2">
    <name type="scientific">Streptococcus suis</name>
    <dbReference type="NCBI Taxonomy" id="1307"/>
    <lineage>
        <taxon>Bacteria</taxon>
        <taxon>Bacillati</taxon>
        <taxon>Bacillota</taxon>
        <taxon>Bacilli</taxon>
        <taxon>Lactobacillales</taxon>
        <taxon>Streptococcaceae</taxon>
        <taxon>Streptococcus</taxon>
    </lineage>
</organism>
<comment type="caution">
    <text evidence="1">The sequence shown here is derived from an EMBL/GenBank/DDBJ whole genome shotgun (WGS) entry which is preliminary data.</text>
</comment>